<comment type="caution">
    <text evidence="2">The sequence shown here is derived from an EMBL/GenBank/DDBJ whole genome shotgun (WGS) entry which is preliminary data.</text>
</comment>
<evidence type="ECO:0000313" key="3">
    <source>
        <dbReference type="Proteomes" id="UP001419910"/>
    </source>
</evidence>
<gene>
    <name evidence="2" type="ORF">ABC974_25585</name>
</gene>
<proteinExistence type="predicted"/>
<dbReference type="EMBL" id="JBDIME010000037">
    <property type="protein sequence ID" value="MEN2793022.1"/>
    <property type="molecule type" value="Genomic_DNA"/>
</dbReference>
<evidence type="ECO:0000313" key="2">
    <source>
        <dbReference type="EMBL" id="MEN2793022.1"/>
    </source>
</evidence>
<dbReference type="InterPro" id="IPR036388">
    <property type="entry name" value="WH-like_DNA-bd_sf"/>
</dbReference>
<dbReference type="PROSITE" id="PS50995">
    <property type="entry name" value="HTH_MARR_2"/>
    <property type="match status" value="1"/>
</dbReference>
<accession>A0ABU9YBB4</accession>
<dbReference type="PANTHER" id="PTHR39515">
    <property type="entry name" value="CONSERVED PROTEIN"/>
    <property type="match status" value="1"/>
</dbReference>
<protein>
    <submittedName>
        <fullName evidence="2">MarR family transcriptional regulator</fullName>
    </submittedName>
</protein>
<dbReference type="InterPro" id="IPR036390">
    <property type="entry name" value="WH_DNA-bd_sf"/>
</dbReference>
<dbReference type="Gene3D" id="1.10.10.10">
    <property type="entry name" value="Winged helix-like DNA-binding domain superfamily/Winged helix DNA-binding domain"/>
    <property type="match status" value="1"/>
</dbReference>
<dbReference type="PRINTS" id="PR00598">
    <property type="entry name" value="HTHMARR"/>
</dbReference>
<name>A0ABU9YBB4_9SPHN</name>
<dbReference type="SMART" id="SM00347">
    <property type="entry name" value="HTH_MARR"/>
    <property type="match status" value="1"/>
</dbReference>
<dbReference type="SUPFAM" id="SSF46785">
    <property type="entry name" value="Winged helix' DNA-binding domain"/>
    <property type="match status" value="1"/>
</dbReference>
<evidence type="ECO:0000259" key="1">
    <source>
        <dbReference type="PROSITE" id="PS50995"/>
    </source>
</evidence>
<organism evidence="2 3">
    <name type="scientific">Sphingomonas oligophenolica</name>
    <dbReference type="NCBI Taxonomy" id="301154"/>
    <lineage>
        <taxon>Bacteria</taxon>
        <taxon>Pseudomonadati</taxon>
        <taxon>Pseudomonadota</taxon>
        <taxon>Alphaproteobacteria</taxon>
        <taxon>Sphingomonadales</taxon>
        <taxon>Sphingomonadaceae</taxon>
        <taxon>Sphingomonas</taxon>
    </lineage>
</organism>
<keyword evidence="3" id="KW-1185">Reference proteome</keyword>
<dbReference type="InterPro" id="IPR052526">
    <property type="entry name" value="HTH-type_Bedaq_tolerance"/>
</dbReference>
<dbReference type="RefSeq" id="WP_343892325.1">
    <property type="nucleotide sequence ID" value="NZ_BAAAEH010000057.1"/>
</dbReference>
<dbReference type="Pfam" id="PF13463">
    <property type="entry name" value="HTH_27"/>
    <property type="match status" value="1"/>
</dbReference>
<feature type="domain" description="HTH marR-type" evidence="1">
    <location>
        <begin position="1"/>
        <end position="143"/>
    </location>
</feature>
<dbReference type="PANTHER" id="PTHR39515:SF2">
    <property type="entry name" value="HTH-TYPE TRANSCRIPTIONAL REGULATOR RV0880"/>
    <property type="match status" value="1"/>
</dbReference>
<sequence length="145" mass="16394">MHREDVLTFRKQLKSLWYRARREEPVFEGLPSSAVQLLVAVARSAQPPKPSELAAELHVTDSNVAASLRLLESRHFINLARRTEDRRSSSVQITEQGSALVETVGQQYTEWLHSAINELFTEEEQQILSKAGHLMEVLAKSQSSL</sequence>
<reference evidence="2 3" key="1">
    <citation type="submission" date="2024-05" db="EMBL/GenBank/DDBJ databases">
        <authorList>
            <person name="Liu Q."/>
            <person name="Xin Y.-H."/>
        </authorList>
    </citation>
    <scope>NUCLEOTIDE SEQUENCE [LARGE SCALE GENOMIC DNA]</scope>
    <source>
        <strain evidence="2 3">CGMCC 1.10181</strain>
    </source>
</reference>
<dbReference type="Proteomes" id="UP001419910">
    <property type="component" value="Unassembled WGS sequence"/>
</dbReference>
<dbReference type="InterPro" id="IPR000835">
    <property type="entry name" value="HTH_MarR-typ"/>
</dbReference>